<gene>
    <name evidence="1" type="ordered locus">Plut_1031</name>
</gene>
<organism evidence="1 2">
    <name type="scientific">Chlorobium luteolum (strain DSM 273 / BCRC 81028 / 2530)</name>
    <name type="common">Pelodictyon luteolum</name>
    <dbReference type="NCBI Taxonomy" id="319225"/>
    <lineage>
        <taxon>Bacteria</taxon>
        <taxon>Pseudomonadati</taxon>
        <taxon>Chlorobiota</taxon>
        <taxon>Chlorobiia</taxon>
        <taxon>Chlorobiales</taxon>
        <taxon>Chlorobiaceae</taxon>
        <taxon>Chlorobium/Pelodictyon group</taxon>
        <taxon>Pelodictyon</taxon>
    </lineage>
</organism>
<dbReference type="eggNOG" id="ENOG50332N4">
    <property type="taxonomic scope" value="Bacteria"/>
</dbReference>
<dbReference type="Proteomes" id="UP000002709">
    <property type="component" value="Chromosome"/>
</dbReference>
<dbReference type="EMBL" id="CP000096">
    <property type="protein sequence ID" value="ABB23893.1"/>
    <property type="molecule type" value="Genomic_DNA"/>
</dbReference>
<proteinExistence type="predicted"/>
<dbReference type="KEGG" id="plt:Plut_1031"/>
<evidence type="ECO:0000313" key="1">
    <source>
        <dbReference type="EMBL" id="ABB23893.1"/>
    </source>
</evidence>
<accession>Q3B438</accession>
<protein>
    <submittedName>
        <fullName evidence="1">Uncharacterized protein</fullName>
    </submittedName>
</protein>
<name>Q3B438_CHLL3</name>
<dbReference type="STRING" id="319225.Plut_1031"/>
<evidence type="ECO:0000313" key="2">
    <source>
        <dbReference type="Proteomes" id="UP000002709"/>
    </source>
</evidence>
<sequence>MKRPLRYDWSWDDSGSGGRYNGSFWLPVSPNGYSPVGFVCSGEAIDGNGHNVPTDMTLAYCVRNDLLTWTGSKWIGPLWTDEGSGARGQCSVMSWTQTPEGAAIDPGVVTSSFWNIQWTRHPNMAASGPGMIRLLRPEQAQSKAIAKATKIHATGLSQGIQAVVQTALKAHQDSLTLVTNQLHATIPSDPDKISRPAQISGNEKLIGGDTASQSIPAVTHSPSQFSATGSMLAGIGNSIGLDQLPGFNQIPLLKGVRVTDAEFTQGTIATGPEAGQPWMCLSGNVTVQTNRFGSVSGQVIALSRLYKKEGLRTGYVIKVPTTAVASKLPGLNSDPLNALHFSDAAVTFGQETHSWNVADLPVEVKTALQAYAPTGKELITFPKGENVWLVASVQSNSLLAAPFTVLNAAPAKVLFTAIFPEKPTDPFKLRATLQTKYKTTGFLPSGINLDMPDMEISTGSFNGVTLWSDLHLNLSKKLHVDLPARLDFPVGVNPLSGISVSGIIPGTWKDPMGLKGLSLSEMKISGTFGSLPNLGLAANMNLGQGWDLDLAGALSFTSPVALTGLRCDIPRDLSLGDLISLHGIIMKAAIPSAQIPSLATLKLPIDVVKITKPSFSIAEVDMPALNFRQGISFNGGLKLGTADLGSAYLWMLADKGLECTGWVSPFNVGPIKISGAGPDKRSGTPDDKPMLDLKYTPKSAFDVSQRCYLSGTASIPGVGLDAFVDIGKDNLKMNLDGMLAGVLDAQIVASGTQAVLTDVTKGGDMAFEGFLRTHAVQNIKNAVNNSIGGNSVVKKAIDFIGGGIDIRSVRVKGSLDGLSKGTLASGSVHAAAFGKAINIDFAQVSIADFNTSIASQIGARVITIAQDLITNPGAYFKALCDLSVELGGDVVKLFKMDPTQYYSQATQDIASVGIKAFDSAKQGAQFAQNTAKEAAKAAEGAAKKVEKVLSDIASGALKLLKSFF</sequence>
<keyword evidence="2" id="KW-1185">Reference proteome</keyword>
<dbReference type="AlphaFoldDB" id="Q3B438"/>
<reference evidence="2" key="1">
    <citation type="submission" date="2005-08" db="EMBL/GenBank/DDBJ databases">
        <title>Complete sequence of Pelodictyon luteolum DSM 273.</title>
        <authorList>
            <consortium name="US DOE Joint Genome Institute"/>
            <person name="Copeland A."/>
            <person name="Lucas S."/>
            <person name="Lapidus A."/>
            <person name="Barry K."/>
            <person name="Detter J.C."/>
            <person name="Glavina T."/>
            <person name="Hammon N."/>
            <person name="Israni S."/>
            <person name="Pitluck S."/>
            <person name="Bryant D."/>
            <person name="Schmutz J."/>
            <person name="Larimer F."/>
            <person name="Land M."/>
            <person name="Kyrpides N."/>
            <person name="Ivanova N."/>
            <person name="Richardson P."/>
        </authorList>
    </citation>
    <scope>NUCLEOTIDE SEQUENCE [LARGE SCALE GENOMIC DNA]</scope>
    <source>
        <strain evidence="2">DSM 273 / BCRC 81028 / 2530</strain>
    </source>
</reference>
<dbReference type="HOGENOM" id="CLU_283401_0_0_10"/>